<dbReference type="SUPFAM" id="SSF54236">
    <property type="entry name" value="Ubiquitin-like"/>
    <property type="match status" value="1"/>
</dbReference>
<dbReference type="InterPro" id="IPR000626">
    <property type="entry name" value="Ubiquitin-like_dom"/>
</dbReference>
<dbReference type="Proteomes" id="UP000663844">
    <property type="component" value="Unassembled WGS sequence"/>
</dbReference>
<dbReference type="EMBL" id="CAJOAZ010001369">
    <property type="protein sequence ID" value="CAF3805096.1"/>
    <property type="molecule type" value="Genomic_DNA"/>
</dbReference>
<dbReference type="PROSITE" id="PS50053">
    <property type="entry name" value="UBIQUITIN_2"/>
    <property type="match status" value="1"/>
</dbReference>
<name>A0A814DFD7_9BILA</name>
<evidence type="ECO:0000313" key="4">
    <source>
        <dbReference type="EMBL" id="CAF3805096.1"/>
    </source>
</evidence>
<evidence type="ECO:0000313" key="2">
    <source>
        <dbReference type="EMBL" id="CAF0956338.1"/>
    </source>
</evidence>
<dbReference type="Proteomes" id="UP000663860">
    <property type="component" value="Unassembled WGS sequence"/>
</dbReference>
<sequence>MLSIKFQVYHGGDIYEMILTTTSTDPTVEDLQQQIEKQFIIPIKNQRIIFKGQDLHENQQEKLRRYGITNACAIRVIGRKELK</sequence>
<dbReference type="Proteomes" id="UP000663868">
    <property type="component" value="Unassembled WGS sequence"/>
</dbReference>
<dbReference type="EMBL" id="CAJNOE010000131">
    <property type="protein sequence ID" value="CAF0956338.1"/>
    <property type="molecule type" value="Genomic_DNA"/>
</dbReference>
<feature type="domain" description="Ubiquitin-like" evidence="1">
    <location>
        <begin position="2"/>
        <end position="80"/>
    </location>
</feature>
<dbReference type="AlphaFoldDB" id="A0A814DFD7"/>
<evidence type="ECO:0000313" key="3">
    <source>
        <dbReference type="EMBL" id="CAF3785176.1"/>
    </source>
</evidence>
<dbReference type="Pfam" id="PF00240">
    <property type="entry name" value="ubiquitin"/>
    <property type="match status" value="1"/>
</dbReference>
<evidence type="ECO:0000313" key="5">
    <source>
        <dbReference type="Proteomes" id="UP000663860"/>
    </source>
</evidence>
<organism evidence="2 5">
    <name type="scientific">Adineta steineri</name>
    <dbReference type="NCBI Taxonomy" id="433720"/>
    <lineage>
        <taxon>Eukaryota</taxon>
        <taxon>Metazoa</taxon>
        <taxon>Spiralia</taxon>
        <taxon>Gnathifera</taxon>
        <taxon>Rotifera</taxon>
        <taxon>Eurotatoria</taxon>
        <taxon>Bdelloidea</taxon>
        <taxon>Adinetida</taxon>
        <taxon>Adinetidae</taxon>
        <taxon>Adineta</taxon>
    </lineage>
</organism>
<dbReference type="InterPro" id="IPR029071">
    <property type="entry name" value="Ubiquitin-like_domsf"/>
</dbReference>
<comment type="caution">
    <text evidence="2">The sequence shown here is derived from an EMBL/GenBank/DDBJ whole genome shotgun (WGS) entry which is preliminary data.</text>
</comment>
<proteinExistence type="predicted"/>
<protein>
    <recommendedName>
        <fullName evidence="1">Ubiquitin-like domain-containing protein</fullName>
    </recommendedName>
</protein>
<evidence type="ECO:0000259" key="1">
    <source>
        <dbReference type="PROSITE" id="PS50053"/>
    </source>
</evidence>
<gene>
    <name evidence="2" type="ORF">IZO911_LOCUS15293</name>
    <name evidence="3" type="ORF">KXQ929_LOCUS16133</name>
    <name evidence="4" type="ORF">OXD698_LOCUS18493</name>
</gene>
<reference evidence="2" key="1">
    <citation type="submission" date="2021-02" db="EMBL/GenBank/DDBJ databases">
        <authorList>
            <person name="Nowell W R."/>
        </authorList>
    </citation>
    <scope>NUCLEOTIDE SEQUENCE</scope>
</reference>
<dbReference type="Gene3D" id="3.10.20.90">
    <property type="entry name" value="Phosphatidylinositol 3-kinase Catalytic Subunit, Chain A, domain 1"/>
    <property type="match status" value="1"/>
</dbReference>
<accession>A0A814DFD7</accession>
<dbReference type="EMBL" id="CAJOBB010000963">
    <property type="protein sequence ID" value="CAF3785176.1"/>
    <property type="molecule type" value="Genomic_DNA"/>
</dbReference>